<keyword evidence="3" id="KW-0472">Membrane</keyword>
<keyword evidence="6" id="KW-1185">Reference proteome</keyword>
<dbReference type="Pfam" id="PF12729">
    <property type="entry name" value="4HB_MCP_1"/>
    <property type="match status" value="1"/>
</dbReference>
<dbReference type="CDD" id="cd11386">
    <property type="entry name" value="MCP_signal"/>
    <property type="match status" value="1"/>
</dbReference>
<gene>
    <name evidence="5" type="ORF">BACCIP111895_00052</name>
</gene>
<evidence type="ECO:0000256" key="1">
    <source>
        <dbReference type="ARBA" id="ARBA00023224"/>
    </source>
</evidence>
<dbReference type="PANTHER" id="PTHR32089">
    <property type="entry name" value="METHYL-ACCEPTING CHEMOTAXIS PROTEIN MCPB"/>
    <property type="match status" value="1"/>
</dbReference>
<dbReference type="SMART" id="SM00283">
    <property type="entry name" value="MA"/>
    <property type="match status" value="1"/>
</dbReference>
<dbReference type="PANTHER" id="PTHR32089:SF112">
    <property type="entry name" value="LYSOZYME-LIKE PROTEIN-RELATED"/>
    <property type="match status" value="1"/>
</dbReference>
<keyword evidence="3" id="KW-0812">Transmembrane</keyword>
<evidence type="ECO:0000313" key="6">
    <source>
        <dbReference type="Proteomes" id="UP000838308"/>
    </source>
</evidence>
<reference evidence="5" key="1">
    <citation type="submission" date="2022-04" db="EMBL/GenBank/DDBJ databases">
        <authorList>
            <person name="Criscuolo A."/>
        </authorList>
    </citation>
    <scope>NUCLEOTIDE SEQUENCE</scope>
    <source>
        <strain evidence="5">CIP111895</strain>
    </source>
</reference>
<keyword evidence="1 2" id="KW-0807">Transducer</keyword>
<dbReference type="InterPro" id="IPR004089">
    <property type="entry name" value="MCPsignal_dom"/>
</dbReference>
<keyword evidence="3" id="KW-1133">Transmembrane helix</keyword>
<dbReference type="RefSeq" id="WP_248733287.1">
    <property type="nucleotide sequence ID" value="NZ_CALBWS010000001.1"/>
</dbReference>
<sequence>MWRKGSSKELSEWFSSVIHKMTSKVPKKLSRKVAINMNIKLWGSFIFILLLLSSISIVSYNKINVLSDDVLYIGKTQVREIQLIGDLKEKVIQIRLNATKHAYEQSDDDKAKLEKVVNEDIVIVRKKIKEIDKKLSSDKNNQLFKEFDKEFENFAHVIPSFLKKSSSNDYYTTHGSLGVLAYQGDMTIDALDKVSKNVQKDTNGIINQAEKDSTRSYIQIIVVSVVAILFSILIAFFITRLIRLAVIRVVNNVETTGKSVAEIKKSIDKTSFSAQELGASMNKANDSVSELVASIQQVAGNTNVTGSGVDEISAAVEQMSASINLVAASADHLDISAEETSSAIQEMMASIEQVAMNVGNAGTGVEQITKAIELMSKSINGVSENAINLTTTAEQSYETVEEMVVSIKKVADSAQTVNHLSNTVKNDALEGTISLNETLNGMKEISQVINQASDVIENLGKSSEEIGSIIEVIDDIADQTNLLALNAAIEAARAGEHGRGFAVVADEVRKLAERSAKATKEIAVLIKDIQKETAVAITSIKEGEQKVDVGNQLAEKTNQAIKKISAGIALVTEEMNQIAKATEEQTKNSEFITQAVENVTKQATEMTHSTKEQTITAEEIVIGINNTKEQVEQISLATAEQAQGSQAIVAAIENVTTQSSSVTNATKEQALTAEEIVRNISSIKEMVQQMMIATNDQARYGEEIALEVGNVQKQTEELNASIETETKEVDEVVQAITEVNTQIVKLK</sequence>
<organism evidence="5 6">
    <name type="scientific">Neobacillus rhizosphaerae</name>
    <dbReference type="NCBI Taxonomy" id="2880965"/>
    <lineage>
        <taxon>Bacteria</taxon>
        <taxon>Bacillati</taxon>
        <taxon>Bacillota</taxon>
        <taxon>Bacilli</taxon>
        <taxon>Bacillales</taxon>
        <taxon>Bacillaceae</taxon>
        <taxon>Neobacillus</taxon>
    </lineage>
</organism>
<feature type="transmembrane region" description="Helical" evidence="3">
    <location>
        <begin position="217"/>
        <end position="238"/>
    </location>
</feature>
<protein>
    <recommendedName>
        <fullName evidence="4">Methyl-accepting transducer domain-containing protein</fullName>
    </recommendedName>
</protein>
<dbReference type="Proteomes" id="UP000838308">
    <property type="component" value="Unassembled WGS sequence"/>
</dbReference>
<accession>A0ABM9EK25</accession>
<name>A0ABM9EK25_9BACI</name>
<proteinExistence type="predicted"/>
<dbReference type="SUPFAM" id="SSF58104">
    <property type="entry name" value="Methyl-accepting chemotaxis protein (MCP) signaling domain"/>
    <property type="match status" value="3"/>
</dbReference>
<dbReference type="InterPro" id="IPR024478">
    <property type="entry name" value="HlyB_4HB_MCP"/>
</dbReference>
<dbReference type="PROSITE" id="PS50111">
    <property type="entry name" value="CHEMOTAXIS_TRANSDUC_2"/>
    <property type="match status" value="1"/>
</dbReference>
<evidence type="ECO:0000313" key="5">
    <source>
        <dbReference type="EMBL" id="CAH2712919.1"/>
    </source>
</evidence>
<dbReference type="Gene3D" id="1.10.287.950">
    <property type="entry name" value="Methyl-accepting chemotaxis protein"/>
    <property type="match status" value="1"/>
</dbReference>
<comment type="caution">
    <text evidence="5">The sequence shown here is derived from an EMBL/GenBank/DDBJ whole genome shotgun (WGS) entry which is preliminary data.</text>
</comment>
<feature type="domain" description="Methyl-accepting transducer" evidence="4">
    <location>
        <begin position="364"/>
        <end position="600"/>
    </location>
</feature>
<evidence type="ECO:0000256" key="2">
    <source>
        <dbReference type="PROSITE-ProRule" id="PRU00284"/>
    </source>
</evidence>
<evidence type="ECO:0000259" key="4">
    <source>
        <dbReference type="PROSITE" id="PS50111"/>
    </source>
</evidence>
<dbReference type="EMBL" id="CALBWS010000001">
    <property type="protein sequence ID" value="CAH2712919.1"/>
    <property type="molecule type" value="Genomic_DNA"/>
</dbReference>
<evidence type="ECO:0000256" key="3">
    <source>
        <dbReference type="SAM" id="Phobius"/>
    </source>
</evidence>
<dbReference type="Pfam" id="PF00015">
    <property type="entry name" value="MCPsignal"/>
    <property type="match status" value="1"/>
</dbReference>